<proteinExistence type="predicted"/>
<evidence type="ECO:0000313" key="2">
    <source>
        <dbReference type="Proteomes" id="UP000195840"/>
    </source>
</evidence>
<name>A0AB73NJV8_YERKR</name>
<reference evidence="1 2" key="1">
    <citation type="submission" date="2017-05" db="EMBL/GenBank/DDBJ databases">
        <title>Whole genome sequencing of Yersinia kristensenii.</title>
        <authorList>
            <person name="Campioni F."/>
        </authorList>
    </citation>
    <scope>NUCLEOTIDE SEQUENCE [LARGE SCALE GENOMIC DNA]</scope>
    <source>
        <strain evidence="1 2">CFSAN060538</strain>
    </source>
</reference>
<dbReference type="AlphaFoldDB" id="A0AB73NJV8"/>
<organism evidence="1 2">
    <name type="scientific">Yersinia kristensenii</name>
    <dbReference type="NCBI Taxonomy" id="28152"/>
    <lineage>
        <taxon>Bacteria</taxon>
        <taxon>Pseudomonadati</taxon>
        <taxon>Pseudomonadota</taxon>
        <taxon>Gammaproteobacteria</taxon>
        <taxon>Enterobacterales</taxon>
        <taxon>Yersiniaceae</taxon>
        <taxon>Yersinia</taxon>
    </lineage>
</organism>
<keyword evidence="2" id="KW-1185">Reference proteome</keyword>
<gene>
    <name evidence="1" type="ORF">CBW52_11085</name>
</gene>
<accession>A0AB73NJV8</accession>
<dbReference type="Proteomes" id="UP000195840">
    <property type="component" value="Unassembled WGS sequence"/>
</dbReference>
<dbReference type="EMBL" id="NHOG01000010">
    <property type="protein sequence ID" value="OVZ80614.1"/>
    <property type="molecule type" value="Genomic_DNA"/>
</dbReference>
<evidence type="ECO:0000313" key="1">
    <source>
        <dbReference type="EMBL" id="OVZ80614.1"/>
    </source>
</evidence>
<comment type="caution">
    <text evidence="1">The sequence shown here is derived from an EMBL/GenBank/DDBJ whole genome shotgun (WGS) entry which is preliminary data.</text>
</comment>
<sequence>MLFKAVSDRFVTRLPPSCNSNYVKYVQLQLGDFFHPVTFYRQAIFYRLISPTLLVRQSFYLSAQ</sequence>
<protein>
    <submittedName>
        <fullName evidence="1">Uncharacterized protein</fullName>
    </submittedName>
</protein>